<reference evidence="2" key="2">
    <citation type="journal article" date="2022" name="Microbiol. Resour. Announc.">
        <title>Metagenome Sequencing to Explore Phylogenomics of Terrestrial Cyanobacteria.</title>
        <authorList>
            <person name="Ward R.D."/>
            <person name="Stajich J.E."/>
            <person name="Johansen J.R."/>
            <person name="Huntemann M."/>
            <person name="Clum A."/>
            <person name="Foster B."/>
            <person name="Foster B."/>
            <person name="Roux S."/>
            <person name="Palaniappan K."/>
            <person name="Varghese N."/>
            <person name="Mukherjee S."/>
            <person name="Reddy T.B.K."/>
            <person name="Daum C."/>
            <person name="Copeland A."/>
            <person name="Chen I.A."/>
            <person name="Ivanova N.N."/>
            <person name="Kyrpides N.C."/>
            <person name="Shapiro N."/>
            <person name="Eloe-Fadrosh E.A."/>
            <person name="Pietrasiak N."/>
        </authorList>
    </citation>
    <scope>NUCLEOTIDE SEQUENCE</scope>
    <source>
        <strain evidence="2">GSE-NOS-MK-12-04C</strain>
    </source>
</reference>
<name>A0A951QPH1_9CYAN</name>
<feature type="transmembrane region" description="Helical" evidence="1">
    <location>
        <begin position="20"/>
        <end position="40"/>
    </location>
</feature>
<dbReference type="NCBIfam" id="NF047378">
    <property type="entry name" value="photo_II_Psb35"/>
    <property type="match status" value="1"/>
</dbReference>
<accession>A0A951QPH1</accession>
<evidence type="ECO:0000256" key="1">
    <source>
        <dbReference type="SAM" id="Phobius"/>
    </source>
</evidence>
<gene>
    <name evidence="2" type="ORF">KME60_19610</name>
</gene>
<evidence type="ECO:0000313" key="3">
    <source>
        <dbReference type="Proteomes" id="UP000729701"/>
    </source>
</evidence>
<organism evidence="2 3">
    <name type="scientific">Cyanomargarita calcarea GSE-NOS-MK-12-04C</name>
    <dbReference type="NCBI Taxonomy" id="2839659"/>
    <lineage>
        <taxon>Bacteria</taxon>
        <taxon>Bacillati</taxon>
        <taxon>Cyanobacteriota</taxon>
        <taxon>Cyanophyceae</taxon>
        <taxon>Nostocales</taxon>
        <taxon>Cyanomargaritaceae</taxon>
        <taxon>Cyanomargarita</taxon>
    </lineage>
</organism>
<dbReference type="Proteomes" id="UP000729701">
    <property type="component" value="Unassembled WGS sequence"/>
</dbReference>
<proteinExistence type="predicted"/>
<keyword evidence="1" id="KW-0812">Transmembrane</keyword>
<dbReference type="AlphaFoldDB" id="A0A951QPH1"/>
<reference evidence="2" key="1">
    <citation type="submission" date="2021-05" db="EMBL/GenBank/DDBJ databases">
        <authorList>
            <person name="Pietrasiak N."/>
            <person name="Ward R."/>
            <person name="Stajich J.E."/>
            <person name="Kurbessoian T."/>
        </authorList>
    </citation>
    <scope>NUCLEOTIDE SEQUENCE</scope>
    <source>
        <strain evidence="2">GSE-NOS-MK-12-04C</strain>
    </source>
</reference>
<dbReference type="Pfam" id="PF26623">
    <property type="entry name" value="Psb35"/>
    <property type="match status" value="1"/>
</dbReference>
<evidence type="ECO:0000313" key="2">
    <source>
        <dbReference type="EMBL" id="MBW4669558.1"/>
    </source>
</evidence>
<comment type="caution">
    <text evidence="2">The sequence shown here is derived from an EMBL/GenBank/DDBJ whole genome shotgun (WGS) entry which is preliminary data.</text>
</comment>
<keyword evidence="1" id="KW-0472">Membrane</keyword>
<keyword evidence="1" id="KW-1133">Transmembrane helix</keyword>
<dbReference type="EMBL" id="JAHHGZ010000022">
    <property type="protein sequence ID" value="MBW4669558.1"/>
    <property type="molecule type" value="Genomic_DNA"/>
</dbReference>
<protein>
    <submittedName>
        <fullName evidence="2">Uncharacterized protein</fullName>
    </submittedName>
</protein>
<sequence>MNTLMAVADKTYQSYLQSSLTFLIIGGFVAAVVLGSIAWYSSKRPAGWENAQTPEWIAKMNITDEKKDSSNN</sequence>
<dbReference type="InterPro" id="IPR058149">
    <property type="entry name" value="Psb35"/>
</dbReference>